<name>A0A0V1M2J1_9BILA</name>
<evidence type="ECO:0000313" key="1">
    <source>
        <dbReference type="EMBL" id="KRZ66043.1"/>
    </source>
</evidence>
<dbReference type="AlphaFoldDB" id="A0A0V1M2J1"/>
<organism evidence="1 2">
    <name type="scientific">Trichinella papuae</name>
    <dbReference type="NCBI Taxonomy" id="268474"/>
    <lineage>
        <taxon>Eukaryota</taxon>
        <taxon>Metazoa</taxon>
        <taxon>Ecdysozoa</taxon>
        <taxon>Nematoda</taxon>
        <taxon>Enoplea</taxon>
        <taxon>Dorylaimia</taxon>
        <taxon>Trichinellida</taxon>
        <taxon>Trichinellidae</taxon>
        <taxon>Trichinella</taxon>
    </lineage>
</organism>
<comment type="caution">
    <text evidence="1">The sequence shown here is derived from an EMBL/GenBank/DDBJ whole genome shotgun (WGS) entry which is preliminary data.</text>
</comment>
<keyword evidence="2" id="KW-1185">Reference proteome</keyword>
<protein>
    <submittedName>
        <fullName evidence="1">Uncharacterized protein</fullName>
    </submittedName>
</protein>
<accession>A0A0V1M2J1</accession>
<dbReference type="EMBL" id="JYDO01000271">
    <property type="protein sequence ID" value="KRZ66043.1"/>
    <property type="molecule type" value="Genomic_DNA"/>
</dbReference>
<reference evidence="1 2" key="1">
    <citation type="submission" date="2015-01" db="EMBL/GenBank/DDBJ databases">
        <title>Evolution of Trichinella species and genotypes.</title>
        <authorList>
            <person name="Korhonen P.K."/>
            <person name="Edoardo P."/>
            <person name="Giuseppe L.R."/>
            <person name="Gasser R.B."/>
        </authorList>
    </citation>
    <scope>NUCLEOTIDE SEQUENCE [LARGE SCALE GENOMIC DNA]</scope>
    <source>
        <strain evidence="1">ISS1980</strain>
    </source>
</reference>
<evidence type="ECO:0000313" key="2">
    <source>
        <dbReference type="Proteomes" id="UP000054843"/>
    </source>
</evidence>
<gene>
    <name evidence="1" type="ORF">T10_5591</name>
</gene>
<proteinExistence type="predicted"/>
<sequence>MFGLRLFKGIVQTDLDFTSFRTYIVQSPHPCAMHTILEAKKLLEDFRNEFWNLTLCHRYSFILYNLILNEFAIDPTTPNAEREWKFWLMQLNDFVQLTADLGMDRLIILNLHLASFTFEYVQDCSTYDETVSKVNEVSVKPKNVIFASVADAGRQLTTAVLL</sequence>
<dbReference type="Proteomes" id="UP000054843">
    <property type="component" value="Unassembled WGS sequence"/>
</dbReference>